<evidence type="ECO:0000313" key="1">
    <source>
        <dbReference type="EMBL" id="CAI2378901.1"/>
    </source>
</evidence>
<organism evidence="1 2">
    <name type="scientific">Euplotes crassus</name>
    <dbReference type="NCBI Taxonomy" id="5936"/>
    <lineage>
        <taxon>Eukaryota</taxon>
        <taxon>Sar</taxon>
        <taxon>Alveolata</taxon>
        <taxon>Ciliophora</taxon>
        <taxon>Intramacronucleata</taxon>
        <taxon>Spirotrichea</taxon>
        <taxon>Hypotrichia</taxon>
        <taxon>Euplotida</taxon>
        <taxon>Euplotidae</taxon>
        <taxon>Moneuplotes</taxon>
    </lineage>
</organism>
<dbReference type="Proteomes" id="UP001295684">
    <property type="component" value="Unassembled WGS sequence"/>
</dbReference>
<keyword evidence="2" id="KW-1185">Reference proteome</keyword>
<dbReference type="InterPro" id="IPR020592">
    <property type="entry name" value="Ribosomal_bS16_CS"/>
</dbReference>
<evidence type="ECO:0000313" key="2">
    <source>
        <dbReference type="Proteomes" id="UP001295684"/>
    </source>
</evidence>
<dbReference type="EMBL" id="CAMPGE010020682">
    <property type="protein sequence ID" value="CAI2378901.1"/>
    <property type="molecule type" value="Genomic_DNA"/>
</dbReference>
<dbReference type="GO" id="GO:0003735">
    <property type="term" value="F:structural constituent of ribosome"/>
    <property type="evidence" value="ECO:0007669"/>
    <property type="project" value="InterPro"/>
</dbReference>
<proteinExistence type="predicted"/>
<dbReference type="GO" id="GO:0006412">
    <property type="term" value="P:translation"/>
    <property type="evidence" value="ECO:0007669"/>
    <property type="project" value="InterPro"/>
</dbReference>
<dbReference type="AlphaFoldDB" id="A0AAD1XUR5"/>
<comment type="caution">
    <text evidence="1">The sequence shown here is derived from an EMBL/GenBank/DDBJ whole genome shotgun (WGS) entry which is preliminary data.</text>
</comment>
<dbReference type="PROSITE" id="PS00732">
    <property type="entry name" value="RIBOSOMAL_S16"/>
    <property type="match status" value="1"/>
</dbReference>
<name>A0AAD1XUR5_EUPCR</name>
<gene>
    <name evidence="1" type="ORF">ECRASSUSDP1_LOCUS20301</name>
</gene>
<protein>
    <submittedName>
        <fullName evidence="1">Uncharacterized protein</fullName>
    </submittedName>
</protein>
<reference evidence="1" key="1">
    <citation type="submission" date="2023-07" db="EMBL/GenBank/DDBJ databases">
        <authorList>
            <consortium name="AG Swart"/>
            <person name="Singh M."/>
            <person name="Singh A."/>
            <person name="Seah K."/>
            <person name="Emmerich C."/>
        </authorList>
    </citation>
    <scope>NUCLEOTIDE SEQUENCE</scope>
    <source>
        <strain evidence="1">DP1</strain>
    </source>
</reference>
<dbReference type="GO" id="GO:0005840">
    <property type="term" value="C:ribosome"/>
    <property type="evidence" value="ECO:0007669"/>
    <property type="project" value="InterPro"/>
</dbReference>
<accession>A0AAD1XUR5</accession>
<sequence>MGVCTSACNEDLKSYGQDELDRLRIRLKRSGRKPTGQFKKSRRRRSIDDKSNVIFSIKKNSDSPKGVVDYSHDGESEDTLSSMAEQLNLEVKHINGCRIYLHNDSRLLLDAKSLEMISIGKFRLFNVFKEISTIKTVIITSCNFKNHSKTLCKIIKDIMVSHLQIQIVGCDLPKKLRKQDLNLLKINAKEHKLDSLIIRDCEIGRKQHQCLKELMVATGSCEDNGFSIFDGWGRCATL</sequence>